<dbReference type="SUPFAM" id="SSF55486">
    <property type="entry name" value="Metalloproteases ('zincins'), catalytic domain"/>
    <property type="match status" value="1"/>
</dbReference>
<organism evidence="2 3">
    <name type="scientific">Sulfuritortus calidifontis</name>
    <dbReference type="NCBI Taxonomy" id="1914471"/>
    <lineage>
        <taxon>Bacteria</taxon>
        <taxon>Pseudomonadati</taxon>
        <taxon>Pseudomonadota</taxon>
        <taxon>Betaproteobacteria</taxon>
        <taxon>Nitrosomonadales</taxon>
        <taxon>Thiobacillaceae</taxon>
        <taxon>Sulfuritortus</taxon>
    </lineage>
</organism>
<keyword evidence="1" id="KW-0812">Transmembrane</keyword>
<gene>
    <name evidence="2" type="ORF">EDC61_10168</name>
</gene>
<keyword evidence="3" id="KW-1185">Reference proteome</keyword>
<proteinExistence type="predicted"/>
<accession>A0A4R3K0Z2</accession>
<feature type="transmembrane region" description="Helical" evidence="1">
    <location>
        <begin position="115"/>
        <end position="135"/>
    </location>
</feature>
<keyword evidence="1" id="KW-1133">Transmembrane helix</keyword>
<reference evidence="2 3" key="1">
    <citation type="submission" date="2019-03" db="EMBL/GenBank/DDBJ databases">
        <title>Genomic Encyclopedia of Type Strains, Phase IV (KMG-IV): sequencing the most valuable type-strain genomes for metagenomic binning, comparative biology and taxonomic classification.</title>
        <authorList>
            <person name="Goeker M."/>
        </authorList>
    </citation>
    <scope>NUCLEOTIDE SEQUENCE [LARGE SCALE GENOMIC DNA]</scope>
    <source>
        <strain evidence="2 3">DSM 103923</strain>
    </source>
</reference>
<evidence type="ECO:0000313" key="2">
    <source>
        <dbReference type="EMBL" id="TCS73846.1"/>
    </source>
</evidence>
<dbReference type="RefSeq" id="WP_126459813.1">
    <property type="nucleotide sequence ID" value="NZ_AP018721.1"/>
</dbReference>
<dbReference type="OrthoDB" id="9770871at2"/>
<protein>
    <submittedName>
        <fullName evidence="2">Uncharacterized protein</fullName>
    </submittedName>
</protein>
<evidence type="ECO:0000256" key="1">
    <source>
        <dbReference type="SAM" id="Phobius"/>
    </source>
</evidence>
<dbReference type="AlphaFoldDB" id="A0A4R3K0Z2"/>
<sequence>MACKDTAGRARRHCLEWETQQRAECRNWRTEQAQRCDNWETTWEQRCTQSHTETEQVCDRWETERIQECSDWIVIFRWLCLAWTWVSTTVCRAWSWVTKTVCDAWTWVSTTVCRVWTLVTTVVCTLWVIVTTLVCRTWAFVLDTWCLIYCSLRRLLAPNEFWQLKSECVYGWTSAYRADLDTENCRLNITLRIRLVADEGVSAADIATVRARWEPAIEAAWSGQFRLRMTGGSCTCEQYTVNVDVQFVDNNAHHTVIVHPGSGRADMTNWYVNSTGGTAAHEAGHMFGNVDEYADSNCPDRNVTSDGSIMQNSQTGTVLARHYASFANWLSNRTCCTYQAS</sequence>
<comment type="caution">
    <text evidence="2">The sequence shown here is derived from an EMBL/GenBank/DDBJ whole genome shotgun (WGS) entry which is preliminary data.</text>
</comment>
<keyword evidence="1" id="KW-0472">Membrane</keyword>
<dbReference type="EMBL" id="SLZY01000001">
    <property type="protein sequence ID" value="TCS73846.1"/>
    <property type="molecule type" value="Genomic_DNA"/>
</dbReference>
<name>A0A4R3K0Z2_9PROT</name>
<dbReference type="Proteomes" id="UP000295135">
    <property type="component" value="Unassembled WGS sequence"/>
</dbReference>
<evidence type="ECO:0000313" key="3">
    <source>
        <dbReference type="Proteomes" id="UP000295135"/>
    </source>
</evidence>